<dbReference type="AlphaFoldDB" id="F2UUG5"/>
<dbReference type="Proteomes" id="UP000004668">
    <property type="component" value="Unassembled WGS sequence"/>
</dbReference>
<dbReference type="eggNOG" id="COG2153">
    <property type="taxonomic scope" value="Bacteria"/>
</dbReference>
<gene>
    <name evidence="2" type="ORF">HMPREF0059_00062</name>
</gene>
<dbReference type="InterPro" id="IPR016181">
    <property type="entry name" value="Acyl_CoA_acyltransferase"/>
</dbReference>
<dbReference type="InterPro" id="IPR000182">
    <property type="entry name" value="GNAT_dom"/>
</dbReference>
<evidence type="ECO:0000313" key="3">
    <source>
        <dbReference type="Proteomes" id="UP000004668"/>
    </source>
</evidence>
<dbReference type="InterPro" id="IPR039143">
    <property type="entry name" value="GNPNAT1-like"/>
</dbReference>
<sequence length="212" mass="22998">MRTVTDRLRRSIMAPTTRPSADEAVSETPTLEIRPATAVHEPIGFATACGDETGPEADRLRRSVADVRLEVFVVEQAVPLAQEIDARDEEPTTIHLLASGADGTPLGAGRLLMEPEHPGRVHLGRLAVRSIVRGTGLGARIVAALEQTALSHFGRPRVEVVLSAQEQAMGFYERCGYRVLNGHRYLDAGIWHQDMARIVSSISTEDSSGRTA</sequence>
<dbReference type="GO" id="GO:0008080">
    <property type="term" value="F:N-acetyltransferase activity"/>
    <property type="evidence" value="ECO:0007669"/>
    <property type="project" value="TreeGrafter"/>
</dbReference>
<name>F2UUG5_ACTVI</name>
<accession>F2UUG5</accession>
<reference evidence="3" key="1">
    <citation type="submission" date="2010-02" db="EMBL/GenBank/DDBJ databases">
        <title>The Genome Sequence of Prevotella oris strain C735.</title>
        <authorList>
            <consortium name="The Broad Institute Genome Sequencing Platform"/>
            <person name="Ward D."/>
            <person name="Feldgarden M."/>
            <person name="Earl A."/>
            <person name="Young S.K."/>
            <person name="Zeng Q."/>
            <person name="Koehrsen M."/>
            <person name="Alvarado L."/>
            <person name="Berlin A."/>
            <person name="Bochicchio J."/>
            <person name="Borenstein D."/>
            <person name="Chapman S.B."/>
            <person name="Chen Z."/>
            <person name="Engels R."/>
            <person name="Freedman E."/>
            <person name="Gellesch M."/>
            <person name="Goldberg J."/>
            <person name="Griggs A."/>
            <person name="Gujja S."/>
            <person name="Heilman E."/>
            <person name="Heiman D."/>
            <person name="Hepburn T."/>
            <person name="Howarth C."/>
            <person name="Jen D."/>
            <person name="Larson L."/>
            <person name="Mehta T."/>
            <person name="Park D."/>
            <person name="Pearson M."/>
            <person name="Roberts A."/>
            <person name="Saif S."/>
            <person name="Shea T."/>
            <person name="Shenoy N."/>
            <person name="Sisk P."/>
            <person name="Stolte C."/>
            <person name="Sykes S."/>
            <person name="Thomson T."/>
            <person name="Walk T."/>
            <person name="White J."/>
            <person name="Yandava C."/>
            <person name="Sibley C.D."/>
            <person name="Field T.R."/>
            <person name="Grinwis M."/>
            <person name="Eshaghurshan C.S."/>
            <person name="Surette M.G."/>
            <person name="Haas B."/>
            <person name="Nusbaum C."/>
            <person name="Birren B."/>
        </authorList>
    </citation>
    <scope>NUCLEOTIDE SEQUENCE [LARGE SCALE GENOMIC DNA]</scope>
    <source>
        <strain evidence="3">C505</strain>
    </source>
</reference>
<dbReference type="HOGENOM" id="CLU_1313231_0_0_11"/>
<reference evidence="2 3" key="2">
    <citation type="submission" date="2011-10" db="EMBL/GenBank/DDBJ databases">
        <title>The Genome Sequence of Actinomyces viscosus C505.</title>
        <authorList>
            <consortium name="The Broad Institute Genome Sequencing Platform"/>
            <consortium name="The Broad Institute Genome Sequencing Center for Infectious Disease"/>
            <person name="Earl A."/>
            <person name="Ward D."/>
            <person name="Feldgarden M."/>
            <person name="Gevers D."/>
            <person name="Sibley C.D."/>
            <person name="Field T.R."/>
            <person name="Grinwis M."/>
            <person name="Eshaghurshan C.S."/>
            <person name="Surette M.G."/>
            <person name="Young S.K."/>
            <person name="Zeng Q."/>
            <person name="Gargeya S."/>
            <person name="Fitzgerald M."/>
            <person name="Haas B."/>
            <person name="Abouelleil A."/>
            <person name="Alvarado L."/>
            <person name="Arachchi H.M."/>
            <person name="Berlin A."/>
            <person name="Brown A."/>
            <person name="Chapman S.B."/>
            <person name="Chen Z."/>
            <person name="Dunbar C."/>
            <person name="Freedman E."/>
            <person name="Gearin G."/>
            <person name="Goldberg J."/>
            <person name="Griggs A."/>
            <person name="Gujja S."/>
            <person name="Heiman D."/>
            <person name="Howarth C."/>
            <person name="Larson L."/>
            <person name="Lui A."/>
            <person name="MacDonald P.J.P."/>
            <person name="Montmayeur A."/>
            <person name="Murphy C."/>
            <person name="Neiman D."/>
            <person name="Pearson M."/>
            <person name="Priest M."/>
            <person name="Roberts A."/>
            <person name="Saif S."/>
            <person name="Shea T."/>
            <person name="Shenoy N."/>
            <person name="Sisk P."/>
            <person name="Stolte C."/>
            <person name="Sykes S."/>
            <person name="Wortman J."/>
            <person name="Nusbaum C."/>
            <person name="Birren B."/>
        </authorList>
    </citation>
    <scope>NUCLEOTIDE SEQUENCE [LARGE SCALE GENOMIC DNA]</scope>
    <source>
        <strain evidence="2 3">C505</strain>
    </source>
</reference>
<dbReference type="Gene3D" id="3.40.630.30">
    <property type="match status" value="1"/>
</dbReference>
<evidence type="ECO:0000259" key="1">
    <source>
        <dbReference type="PROSITE" id="PS51186"/>
    </source>
</evidence>
<evidence type="ECO:0000313" key="2">
    <source>
        <dbReference type="EMBL" id="EGE38718.2"/>
    </source>
</evidence>
<dbReference type="PANTHER" id="PTHR13355">
    <property type="entry name" value="GLUCOSAMINE 6-PHOSPHATE N-ACETYLTRANSFERASE"/>
    <property type="match status" value="1"/>
</dbReference>
<dbReference type="SUPFAM" id="SSF55729">
    <property type="entry name" value="Acyl-CoA N-acyltransferases (Nat)"/>
    <property type="match status" value="1"/>
</dbReference>
<feature type="domain" description="N-acetyltransferase" evidence="1">
    <location>
        <begin position="31"/>
        <end position="197"/>
    </location>
</feature>
<protein>
    <recommendedName>
        <fullName evidence="1">N-acetyltransferase domain-containing protein</fullName>
    </recommendedName>
</protein>
<dbReference type="Pfam" id="PF13673">
    <property type="entry name" value="Acetyltransf_10"/>
    <property type="match status" value="1"/>
</dbReference>
<dbReference type="PROSITE" id="PS51186">
    <property type="entry name" value="GNAT"/>
    <property type="match status" value="1"/>
</dbReference>
<dbReference type="CDD" id="cd04301">
    <property type="entry name" value="NAT_SF"/>
    <property type="match status" value="1"/>
</dbReference>
<dbReference type="PANTHER" id="PTHR13355:SF22">
    <property type="entry name" value="SLL0786 PROTEIN"/>
    <property type="match status" value="1"/>
</dbReference>
<dbReference type="EMBL" id="ACRE02000012">
    <property type="protein sequence ID" value="EGE38718.2"/>
    <property type="molecule type" value="Genomic_DNA"/>
</dbReference>
<comment type="caution">
    <text evidence="2">The sequence shown here is derived from an EMBL/GenBank/DDBJ whole genome shotgun (WGS) entry which is preliminary data.</text>
</comment>
<proteinExistence type="predicted"/>
<organism evidence="2 3">
    <name type="scientific">Actinomyces viscosus C505</name>
    <dbReference type="NCBI Taxonomy" id="562973"/>
    <lineage>
        <taxon>Bacteria</taxon>
        <taxon>Bacillati</taxon>
        <taxon>Actinomycetota</taxon>
        <taxon>Actinomycetes</taxon>
        <taxon>Actinomycetales</taxon>
        <taxon>Actinomycetaceae</taxon>
        <taxon>Actinomyces</taxon>
    </lineage>
</organism>